<dbReference type="InterPro" id="IPR036291">
    <property type="entry name" value="NAD(P)-bd_dom_sf"/>
</dbReference>
<dbReference type="GO" id="GO:0016491">
    <property type="term" value="F:oxidoreductase activity"/>
    <property type="evidence" value="ECO:0007669"/>
    <property type="project" value="UniProtKB-KW"/>
</dbReference>
<dbReference type="OMA" id="VDMSYSR"/>
<evidence type="ECO:0000313" key="4">
    <source>
        <dbReference type="EnsemblMetazoa" id="Aqu2.1.33751_001"/>
    </source>
</evidence>
<dbReference type="FunFam" id="3.40.50.720:FF:000121">
    <property type="entry name" value="Prostaglandin reductase 2"/>
    <property type="match status" value="1"/>
</dbReference>
<dbReference type="STRING" id="400682.A0A1X7V1C6"/>
<dbReference type="PANTHER" id="PTHR43677">
    <property type="entry name" value="SHORT-CHAIN DEHYDROGENASE/REDUCTASE"/>
    <property type="match status" value="1"/>
</dbReference>
<dbReference type="SUPFAM" id="SSF50129">
    <property type="entry name" value="GroES-like"/>
    <property type="match status" value="1"/>
</dbReference>
<evidence type="ECO:0000256" key="1">
    <source>
        <dbReference type="ARBA" id="ARBA00011981"/>
    </source>
</evidence>
<dbReference type="InParanoid" id="A0A1X7V1C6"/>
<dbReference type="eggNOG" id="KOG1196">
    <property type="taxonomic scope" value="Eukaryota"/>
</dbReference>
<organism evidence="4">
    <name type="scientific">Amphimedon queenslandica</name>
    <name type="common">Sponge</name>
    <dbReference type="NCBI Taxonomy" id="400682"/>
    <lineage>
        <taxon>Eukaryota</taxon>
        <taxon>Metazoa</taxon>
        <taxon>Porifera</taxon>
        <taxon>Demospongiae</taxon>
        <taxon>Heteroscleromorpha</taxon>
        <taxon>Haplosclerida</taxon>
        <taxon>Niphatidae</taxon>
        <taxon>Amphimedon</taxon>
    </lineage>
</organism>
<feature type="domain" description="Enoyl reductase (ER)" evidence="3">
    <location>
        <begin position="26"/>
        <end position="346"/>
    </location>
</feature>
<keyword evidence="2" id="KW-0560">Oxidoreductase</keyword>
<evidence type="ECO:0000313" key="5">
    <source>
        <dbReference type="Proteomes" id="UP000007879"/>
    </source>
</evidence>
<evidence type="ECO:0000256" key="2">
    <source>
        <dbReference type="ARBA" id="ARBA00023002"/>
    </source>
</evidence>
<dbReference type="Gene3D" id="3.40.50.720">
    <property type="entry name" value="NAD(P)-binding Rossmann-like Domain"/>
    <property type="match status" value="1"/>
</dbReference>
<dbReference type="KEGG" id="aqu:100638977"/>
<dbReference type="Pfam" id="PF00107">
    <property type="entry name" value="ADH_zinc_N"/>
    <property type="match status" value="1"/>
</dbReference>
<dbReference type="Proteomes" id="UP000007879">
    <property type="component" value="Unassembled WGS sequence"/>
</dbReference>
<name>A0A1X7V1C6_AMPQE</name>
<protein>
    <recommendedName>
        <fullName evidence="1">15-oxoprostaglandin 13-reductase</fullName>
        <ecNumber evidence="1">1.3.1.48</ecNumber>
    </recommendedName>
</protein>
<dbReference type="EnsemblMetazoa" id="Aqu2.1.33751_001">
    <property type="protein sequence ID" value="Aqu2.1.33751_001"/>
    <property type="gene ID" value="Aqu2.1.33751"/>
</dbReference>
<dbReference type="Gene3D" id="3.90.180.10">
    <property type="entry name" value="Medium-chain alcohol dehydrogenases, catalytic domain"/>
    <property type="match status" value="1"/>
</dbReference>
<dbReference type="InterPro" id="IPR013149">
    <property type="entry name" value="ADH-like_C"/>
</dbReference>
<dbReference type="InterPro" id="IPR020843">
    <property type="entry name" value="ER"/>
</dbReference>
<dbReference type="GO" id="GO:0005739">
    <property type="term" value="C:mitochondrion"/>
    <property type="evidence" value="ECO:0007669"/>
    <property type="project" value="TreeGrafter"/>
</dbReference>
<proteinExistence type="predicted"/>
<dbReference type="EC" id="1.3.1.48" evidence="1"/>
<gene>
    <name evidence="4" type="primary">100638977</name>
</gene>
<accession>A0A1X7V1C6</accession>
<dbReference type="InterPro" id="IPR013154">
    <property type="entry name" value="ADH-like_N"/>
</dbReference>
<dbReference type="EnsemblMetazoa" id="XM_003385991.3">
    <property type="protein sequence ID" value="XP_003386039.1"/>
    <property type="gene ID" value="LOC100638977"/>
</dbReference>
<dbReference type="OrthoDB" id="9992527at2759"/>
<reference evidence="5" key="1">
    <citation type="journal article" date="2010" name="Nature">
        <title>The Amphimedon queenslandica genome and the evolution of animal complexity.</title>
        <authorList>
            <person name="Srivastava M."/>
            <person name="Simakov O."/>
            <person name="Chapman J."/>
            <person name="Fahey B."/>
            <person name="Gauthier M.E."/>
            <person name="Mitros T."/>
            <person name="Richards G.S."/>
            <person name="Conaco C."/>
            <person name="Dacre M."/>
            <person name="Hellsten U."/>
            <person name="Larroux C."/>
            <person name="Putnam N.H."/>
            <person name="Stanke M."/>
            <person name="Adamska M."/>
            <person name="Darling A."/>
            <person name="Degnan S.M."/>
            <person name="Oakley T.H."/>
            <person name="Plachetzki D.C."/>
            <person name="Zhai Y."/>
            <person name="Adamski M."/>
            <person name="Calcino A."/>
            <person name="Cummins S.F."/>
            <person name="Goodstein D.M."/>
            <person name="Harris C."/>
            <person name="Jackson D.J."/>
            <person name="Leys S.P."/>
            <person name="Shu S."/>
            <person name="Woodcroft B.J."/>
            <person name="Vervoort M."/>
            <person name="Kosik K.S."/>
            <person name="Manning G."/>
            <person name="Degnan B.M."/>
            <person name="Rokhsar D.S."/>
        </authorList>
    </citation>
    <scope>NUCLEOTIDE SEQUENCE [LARGE SCALE GENOMIC DNA]</scope>
</reference>
<reference evidence="4" key="2">
    <citation type="submission" date="2017-05" db="UniProtKB">
        <authorList>
            <consortium name="EnsemblMetazoa"/>
        </authorList>
    </citation>
    <scope>IDENTIFICATION</scope>
</reference>
<dbReference type="InterPro" id="IPR051397">
    <property type="entry name" value="Zn-ADH-like_protein"/>
</dbReference>
<dbReference type="Pfam" id="PF08240">
    <property type="entry name" value="ADH_N"/>
    <property type="match status" value="1"/>
</dbReference>
<evidence type="ECO:0000259" key="3">
    <source>
        <dbReference type="SMART" id="SM00829"/>
    </source>
</evidence>
<dbReference type="AlphaFoldDB" id="A0A1X7V1C6"/>
<dbReference type="PANTHER" id="PTHR43677:SF3">
    <property type="entry name" value="PROSTAGLANDIN REDUCTASE 3"/>
    <property type="match status" value="1"/>
</dbReference>
<dbReference type="SMART" id="SM00829">
    <property type="entry name" value="PKS_ER"/>
    <property type="match status" value="1"/>
</dbReference>
<dbReference type="InterPro" id="IPR011032">
    <property type="entry name" value="GroES-like_sf"/>
</dbReference>
<keyword evidence="5" id="KW-1185">Reference proteome</keyword>
<sequence>MASYTKGLIDFPLTFRKLVCTKMTQNFREAITLNTATVSKESLKPNEVIIRSKYVGINASDINVTAGRYGSKPPFTVGMEALGEVVWVGERCSSLKPGDPVAVNNIGSFSEYLVLPERTALRLPSLKPEHLAFIISGTTASISLEKLGDLKPKENVLVTAAAGGTGQFAVQLAALAGCHVIGTCSSDEKAEFLRSLGCNRPINYTKEDLGQVLKNEYPRGLDVVYESMGGDIFNTCVRNLAVRGRLIVIGMITDYQKESYKAIPTVPIQQILLSKSASLRGFFLLHYMRELPKHIGELAKLESEGKLKVGVDLGAHLPGGPFRGLTSIPDAVDYLYTKKSKGKIVVTLHDDQLSKL</sequence>
<dbReference type="SUPFAM" id="SSF51735">
    <property type="entry name" value="NAD(P)-binding Rossmann-fold domains"/>
    <property type="match status" value="1"/>
</dbReference>